<feature type="chain" id="PRO_5035915150" description="Ig-like domain-containing protein" evidence="6">
    <location>
        <begin position="20"/>
        <end position="165"/>
    </location>
</feature>
<evidence type="ECO:0000313" key="9">
    <source>
        <dbReference type="Proteomes" id="UP000752171"/>
    </source>
</evidence>
<keyword evidence="5" id="KW-1279">T cell receptor</keyword>
<comment type="caution">
    <text evidence="8">The sequence shown here is derived from an EMBL/GenBank/DDBJ whole genome shotgun (WGS) entry which is preliminary data.</text>
</comment>
<dbReference type="Pfam" id="PF07686">
    <property type="entry name" value="V-set"/>
    <property type="match status" value="1"/>
</dbReference>
<feature type="signal peptide" evidence="6">
    <location>
        <begin position="1"/>
        <end position="19"/>
    </location>
</feature>
<evidence type="ECO:0000256" key="3">
    <source>
        <dbReference type="ARBA" id="ARBA00023170"/>
    </source>
</evidence>
<dbReference type="GO" id="GO:0002250">
    <property type="term" value="P:adaptive immune response"/>
    <property type="evidence" value="ECO:0007669"/>
    <property type="project" value="UniProtKB-KW"/>
</dbReference>
<dbReference type="Gene3D" id="2.60.40.10">
    <property type="entry name" value="Immunoglobulins"/>
    <property type="match status" value="1"/>
</dbReference>
<organism evidence="8 9">
    <name type="scientific">Astyanax mexicanus</name>
    <name type="common">Blind cave fish</name>
    <name type="synonym">Astyanax fasciatus mexicanus</name>
    <dbReference type="NCBI Taxonomy" id="7994"/>
    <lineage>
        <taxon>Eukaryota</taxon>
        <taxon>Metazoa</taxon>
        <taxon>Chordata</taxon>
        <taxon>Craniata</taxon>
        <taxon>Vertebrata</taxon>
        <taxon>Euteleostomi</taxon>
        <taxon>Actinopterygii</taxon>
        <taxon>Neopterygii</taxon>
        <taxon>Teleostei</taxon>
        <taxon>Ostariophysi</taxon>
        <taxon>Characiformes</taxon>
        <taxon>Characoidei</taxon>
        <taxon>Acestrorhamphidae</taxon>
        <taxon>Acestrorhamphinae</taxon>
        <taxon>Astyanax</taxon>
    </lineage>
</organism>
<feature type="domain" description="Ig-like" evidence="7">
    <location>
        <begin position="24"/>
        <end position="129"/>
    </location>
</feature>
<sequence length="165" mass="18404">MTRLHHWWLPFLILGSTSGEGIEPSSSTVNVLQGGSVTLSCKYNGSAASDELLWYRQYSRSRPEFLILVNEANYEIKADPPVPGVSAKVNKEKNGVDLKISSTAVSDSALYYCALRPTVTGNPPNTVLKPYRQLSHHLDYNISLLWDIMLWPTVNSNSQIYKCLS</sequence>
<dbReference type="InterPro" id="IPR036179">
    <property type="entry name" value="Ig-like_dom_sf"/>
</dbReference>
<dbReference type="InterPro" id="IPR007110">
    <property type="entry name" value="Ig-like_dom"/>
</dbReference>
<dbReference type="InterPro" id="IPR003599">
    <property type="entry name" value="Ig_sub"/>
</dbReference>
<evidence type="ECO:0000259" key="7">
    <source>
        <dbReference type="PROSITE" id="PS50835"/>
    </source>
</evidence>
<keyword evidence="5" id="KW-0391">Immunity</keyword>
<proteinExistence type="predicted"/>
<dbReference type="SMART" id="SM00409">
    <property type="entry name" value="IG"/>
    <property type="match status" value="1"/>
</dbReference>
<dbReference type="SUPFAM" id="SSF48726">
    <property type="entry name" value="Immunoglobulin"/>
    <property type="match status" value="1"/>
</dbReference>
<evidence type="ECO:0000256" key="5">
    <source>
        <dbReference type="ARBA" id="ARBA00043266"/>
    </source>
</evidence>
<protein>
    <recommendedName>
        <fullName evidence="7">Ig-like domain-containing protein</fullName>
    </recommendedName>
</protein>
<keyword evidence="2" id="KW-1064">Adaptive immunity</keyword>
<dbReference type="PROSITE" id="PS50835">
    <property type="entry name" value="IG_LIKE"/>
    <property type="match status" value="1"/>
</dbReference>
<dbReference type="PANTHER" id="PTHR19367:SF18">
    <property type="entry name" value="T CELL RECEPTOR ALPHA VARIABLE 16"/>
    <property type="match status" value="1"/>
</dbReference>
<dbReference type="SMART" id="SM00406">
    <property type="entry name" value="IGv"/>
    <property type="match status" value="1"/>
</dbReference>
<dbReference type="PANTHER" id="PTHR19367">
    <property type="entry name" value="T-CELL RECEPTOR ALPHA CHAIN V REGION"/>
    <property type="match status" value="1"/>
</dbReference>
<evidence type="ECO:0000256" key="6">
    <source>
        <dbReference type="SAM" id="SignalP"/>
    </source>
</evidence>
<dbReference type="Proteomes" id="UP000752171">
    <property type="component" value="Unassembled WGS sequence"/>
</dbReference>
<dbReference type="InterPro" id="IPR013783">
    <property type="entry name" value="Ig-like_fold"/>
</dbReference>
<dbReference type="InterPro" id="IPR013106">
    <property type="entry name" value="Ig_V-set"/>
</dbReference>
<dbReference type="EMBL" id="JAICCE010000008">
    <property type="protein sequence ID" value="KAG9273856.1"/>
    <property type="molecule type" value="Genomic_DNA"/>
</dbReference>
<reference evidence="8 9" key="1">
    <citation type="submission" date="2021-07" db="EMBL/GenBank/DDBJ databases">
        <authorList>
            <person name="Imarazene B."/>
            <person name="Zahm M."/>
            <person name="Klopp C."/>
            <person name="Cabau C."/>
            <person name="Beille S."/>
            <person name="Jouanno E."/>
            <person name="Castinel A."/>
            <person name="Lluch J."/>
            <person name="Gil L."/>
            <person name="Kuchtly C."/>
            <person name="Lopez Roques C."/>
            <person name="Donnadieu C."/>
            <person name="Parrinello H."/>
            <person name="Journot L."/>
            <person name="Du K."/>
            <person name="Schartl M."/>
            <person name="Retaux S."/>
            <person name="Guiguen Y."/>
        </authorList>
    </citation>
    <scope>NUCLEOTIDE SEQUENCE [LARGE SCALE GENOMIC DNA]</scope>
    <source>
        <strain evidence="8">Pach_M1</strain>
        <tissue evidence="8">Testis</tissue>
    </source>
</reference>
<dbReference type="InterPro" id="IPR051287">
    <property type="entry name" value="TCR_variable_region"/>
</dbReference>
<evidence type="ECO:0000256" key="1">
    <source>
        <dbReference type="ARBA" id="ARBA00022729"/>
    </source>
</evidence>
<gene>
    <name evidence="8" type="ORF">AMEX_G10623</name>
</gene>
<name>A0A8T2LWU5_ASTMX</name>
<dbReference type="GO" id="GO:0042101">
    <property type="term" value="C:T cell receptor complex"/>
    <property type="evidence" value="ECO:0007669"/>
    <property type="project" value="UniProtKB-KW"/>
</dbReference>
<dbReference type="AlphaFoldDB" id="A0A8T2LWU5"/>
<evidence type="ECO:0000256" key="2">
    <source>
        <dbReference type="ARBA" id="ARBA00023130"/>
    </source>
</evidence>
<evidence type="ECO:0000313" key="8">
    <source>
        <dbReference type="EMBL" id="KAG9273856.1"/>
    </source>
</evidence>
<keyword evidence="3" id="KW-0675">Receptor</keyword>
<keyword evidence="4" id="KW-0393">Immunoglobulin domain</keyword>
<accession>A0A8T2LWU5</accession>
<keyword evidence="1 6" id="KW-0732">Signal</keyword>
<evidence type="ECO:0000256" key="4">
    <source>
        <dbReference type="ARBA" id="ARBA00023319"/>
    </source>
</evidence>